<dbReference type="AlphaFoldDB" id="W4LCA4"/>
<evidence type="ECO:0000259" key="1">
    <source>
        <dbReference type="Pfam" id="PF01979"/>
    </source>
</evidence>
<dbReference type="SUPFAM" id="SSF51556">
    <property type="entry name" value="Metallo-dependent hydrolases"/>
    <property type="match status" value="1"/>
</dbReference>
<dbReference type="InterPro" id="IPR057744">
    <property type="entry name" value="OTAase-like"/>
</dbReference>
<comment type="caution">
    <text evidence="2">The sequence shown here is derived from an EMBL/GenBank/DDBJ whole genome shotgun (WGS) entry which is preliminary data.</text>
</comment>
<dbReference type="InterPro" id="IPR006680">
    <property type="entry name" value="Amidohydro-rel"/>
</dbReference>
<keyword evidence="3" id="KW-1185">Reference proteome</keyword>
<dbReference type="Proteomes" id="UP000019141">
    <property type="component" value="Unassembled WGS sequence"/>
</dbReference>
<dbReference type="PANTHER" id="PTHR43135:SF3">
    <property type="entry name" value="ALPHA-D-RIBOSE 1-METHYLPHOSPHONATE 5-TRIPHOSPHATE DIPHOSPHATASE"/>
    <property type="match status" value="1"/>
</dbReference>
<dbReference type="PATRIC" id="fig|1429438.4.peg.5899"/>
<dbReference type="SUPFAM" id="SSF51338">
    <property type="entry name" value="Composite domain of metallo-dependent hydrolases"/>
    <property type="match status" value="2"/>
</dbReference>
<dbReference type="InterPro" id="IPR011059">
    <property type="entry name" value="Metal-dep_hydrolase_composite"/>
</dbReference>
<dbReference type="InterPro" id="IPR032466">
    <property type="entry name" value="Metal_Hydrolase"/>
</dbReference>
<name>W4LCA4_ENTF1</name>
<dbReference type="PANTHER" id="PTHR43135">
    <property type="entry name" value="ALPHA-D-RIBOSE 1-METHYLPHOSPHONATE 5-TRIPHOSPHATE DIPHOSPHATASE"/>
    <property type="match status" value="1"/>
</dbReference>
<evidence type="ECO:0000313" key="2">
    <source>
        <dbReference type="EMBL" id="ETW95330.1"/>
    </source>
</evidence>
<accession>W4LCA4</accession>
<evidence type="ECO:0000313" key="3">
    <source>
        <dbReference type="Proteomes" id="UP000019141"/>
    </source>
</evidence>
<sequence length="411" mass="44443">MPPIVLEHATLLDGTIDERREGYHVVIEADRIREVSDTPVALQNAQRIDLGGKTLMPGLIDAHVHLIATSLNLGTLVNEPTSLTTARALRIAEGMLQRGFTTVRDAGGADWGLAAALDADLSPGPRVFFAGRALSQTGGHGDSRPRTWETDSCACCMNASQLSVIADGVPAVQHAAREELRRGATQIKIMGSGGVASPTDPVWNLQYSEDEIRAIVWEAFSWRTYVMAHAYTPEAIARCVRFGVRSIEHGNLLDADTAAVMAEHQAFLVPTLVTYEALHREGKQWGMPQVSIDKIKDVREAGLQAVEHAKAAGVSIGFGTDLLGETHHYESLEFSIRAQILSPFEIIRSATLVNADLLNHTGELGVIAPGAFADLLVVDGNPLDDLNLLQEQGKHLSLIMKGGKMYKQTLV</sequence>
<dbReference type="EMBL" id="AZHW01000929">
    <property type="protein sequence ID" value="ETW95330.1"/>
    <property type="molecule type" value="Genomic_DNA"/>
</dbReference>
<gene>
    <name evidence="2" type="ORF">ETSY1_31060</name>
</gene>
<dbReference type="HOGENOM" id="CLU_023620_2_0_7"/>
<dbReference type="Gene3D" id="3.20.20.140">
    <property type="entry name" value="Metal-dependent hydrolases"/>
    <property type="match status" value="1"/>
</dbReference>
<proteinExistence type="predicted"/>
<feature type="domain" description="Amidohydrolase-related" evidence="1">
    <location>
        <begin position="54"/>
        <end position="402"/>
    </location>
</feature>
<dbReference type="Gene3D" id="2.30.40.10">
    <property type="entry name" value="Urease, subunit C, domain 1"/>
    <property type="match status" value="1"/>
</dbReference>
<reference evidence="2 3" key="1">
    <citation type="journal article" date="2014" name="Nature">
        <title>An environmental bacterial taxon with a large and distinct metabolic repertoire.</title>
        <authorList>
            <person name="Wilson M.C."/>
            <person name="Mori T."/>
            <person name="Ruckert C."/>
            <person name="Uria A.R."/>
            <person name="Helf M.J."/>
            <person name="Takada K."/>
            <person name="Gernert C."/>
            <person name="Steffens U.A."/>
            <person name="Heycke N."/>
            <person name="Schmitt S."/>
            <person name="Rinke C."/>
            <person name="Helfrich E.J."/>
            <person name="Brachmann A.O."/>
            <person name="Gurgui C."/>
            <person name="Wakimoto T."/>
            <person name="Kracht M."/>
            <person name="Crusemann M."/>
            <person name="Hentschel U."/>
            <person name="Abe I."/>
            <person name="Matsunaga S."/>
            <person name="Kalinowski J."/>
            <person name="Takeyama H."/>
            <person name="Piel J."/>
        </authorList>
    </citation>
    <scope>NUCLEOTIDE SEQUENCE [LARGE SCALE GENOMIC DNA]</scope>
    <source>
        <strain evidence="3">TSY1</strain>
    </source>
</reference>
<protein>
    <submittedName>
        <fullName evidence="2">Peptidase M38</fullName>
    </submittedName>
</protein>
<dbReference type="GO" id="GO:0016810">
    <property type="term" value="F:hydrolase activity, acting on carbon-nitrogen (but not peptide) bonds"/>
    <property type="evidence" value="ECO:0007669"/>
    <property type="project" value="InterPro"/>
</dbReference>
<dbReference type="Pfam" id="PF01979">
    <property type="entry name" value="Amidohydro_1"/>
    <property type="match status" value="1"/>
</dbReference>
<dbReference type="InterPro" id="IPR051781">
    <property type="entry name" value="Metallo-dep_Hydrolase"/>
</dbReference>
<dbReference type="CDD" id="cd01299">
    <property type="entry name" value="Met_dep_hydrolase_A"/>
    <property type="match status" value="1"/>
</dbReference>
<organism evidence="2 3">
    <name type="scientific">Entotheonella factor</name>
    <dbReference type="NCBI Taxonomy" id="1429438"/>
    <lineage>
        <taxon>Bacteria</taxon>
        <taxon>Pseudomonadati</taxon>
        <taxon>Nitrospinota/Tectimicrobiota group</taxon>
        <taxon>Candidatus Tectimicrobiota</taxon>
        <taxon>Candidatus Entotheonellia</taxon>
        <taxon>Candidatus Entotheonellales</taxon>
        <taxon>Candidatus Entotheonellaceae</taxon>
        <taxon>Candidatus Entotheonella</taxon>
    </lineage>
</organism>